<dbReference type="EMBL" id="CP036532">
    <property type="protein sequence ID" value="QBK29256.1"/>
    <property type="molecule type" value="Genomic_DNA"/>
</dbReference>
<dbReference type="PANTHER" id="PTHR34388">
    <property type="entry name" value="DNA POLYMERASE III SUBUNIT DELTA"/>
    <property type="match status" value="1"/>
</dbReference>
<dbReference type="GO" id="GO:0003887">
    <property type="term" value="F:DNA-directed DNA polymerase activity"/>
    <property type="evidence" value="ECO:0007669"/>
    <property type="project" value="UniProtKB-KW"/>
</dbReference>
<gene>
    <name evidence="10" type="ORF">E0E05_00795</name>
</gene>
<dbReference type="Gene3D" id="3.40.50.300">
    <property type="entry name" value="P-loop containing nucleotide triphosphate hydrolases"/>
    <property type="match status" value="1"/>
</dbReference>
<evidence type="ECO:0000259" key="9">
    <source>
        <dbReference type="Pfam" id="PF06144"/>
    </source>
</evidence>
<name>A0A4P6UYH6_9HYPH</name>
<dbReference type="InterPro" id="IPR008921">
    <property type="entry name" value="DNA_pol3_clamp-load_cplx_C"/>
</dbReference>
<evidence type="ECO:0000256" key="1">
    <source>
        <dbReference type="ARBA" id="ARBA00012417"/>
    </source>
</evidence>
<evidence type="ECO:0000313" key="11">
    <source>
        <dbReference type="Proteomes" id="UP000293719"/>
    </source>
</evidence>
<keyword evidence="11" id="KW-1185">Reference proteome</keyword>
<dbReference type="NCBIfam" id="TIGR01128">
    <property type="entry name" value="holA"/>
    <property type="match status" value="1"/>
</dbReference>
<dbReference type="GO" id="GO:0009360">
    <property type="term" value="C:DNA polymerase III complex"/>
    <property type="evidence" value="ECO:0007669"/>
    <property type="project" value="InterPro"/>
</dbReference>
<keyword evidence="6" id="KW-0239">DNA-directed DNA polymerase</keyword>
<dbReference type="SUPFAM" id="SSF52540">
    <property type="entry name" value="P-loop containing nucleoside triphosphate hydrolases"/>
    <property type="match status" value="1"/>
</dbReference>
<dbReference type="InterPro" id="IPR027417">
    <property type="entry name" value="P-loop_NTPase"/>
</dbReference>
<dbReference type="Gene3D" id="1.10.8.60">
    <property type="match status" value="1"/>
</dbReference>
<comment type="similarity">
    <text evidence="7">Belongs to the DNA polymerase HolA subunit family.</text>
</comment>
<dbReference type="GeneID" id="90765817"/>
<dbReference type="InterPro" id="IPR010372">
    <property type="entry name" value="DNA_pol3_delta_N"/>
</dbReference>
<dbReference type="SUPFAM" id="SSF48019">
    <property type="entry name" value="post-AAA+ oligomerization domain-like"/>
    <property type="match status" value="1"/>
</dbReference>
<comment type="catalytic activity">
    <reaction evidence="8">
        <text>DNA(n) + a 2'-deoxyribonucleoside 5'-triphosphate = DNA(n+1) + diphosphate</text>
        <dbReference type="Rhea" id="RHEA:22508"/>
        <dbReference type="Rhea" id="RHEA-COMP:17339"/>
        <dbReference type="Rhea" id="RHEA-COMP:17340"/>
        <dbReference type="ChEBI" id="CHEBI:33019"/>
        <dbReference type="ChEBI" id="CHEBI:61560"/>
        <dbReference type="ChEBI" id="CHEBI:173112"/>
        <dbReference type="EC" id="2.7.7.7"/>
    </reaction>
</comment>
<evidence type="ECO:0000256" key="6">
    <source>
        <dbReference type="ARBA" id="ARBA00022932"/>
    </source>
</evidence>
<dbReference type="RefSeq" id="WP_131614957.1">
    <property type="nucleotide sequence ID" value="NZ_CP036532.1"/>
</dbReference>
<dbReference type="GO" id="GO:0003677">
    <property type="term" value="F:DNA binding"/>
    <property type="evidence" value="ECO:0007669"/>
    <property type="project" value="InterPro"/>
</dbReference>
<dbReference type="PANTHER" id="PTHR34388:SF1">
    <property type="entry name" value="DNA POLYMERASE III SUBUNIT DELTA"/>
    <property type="match status" value="1"/>
</dbReference>
<keyword evidence="5" id="KW-0235">DNA replication</keyword>
<dbReference type="AlphaFoldDB" id="A0A4P6UYH6"/>
<proteinExistence type="inferred from homology"/>
<evidence type="ECO:0000256" key="8">
    <source>
        <dbReference type="ARBA" id="ARBA00049244"/>
    </source>
</evidence>
<protein>
    <recommendedName>
        <fullName evidence="2">DNA polymerase III subunit delta</fullName>
        <ecNumber evidence="1">2.7.7.7</ecNumber>
    </recommendedName>
</protein>
<dbReference type="KEGG" id="rpod:E0E05_00795"/>
<dbReference type="GO" id="GO:0006261">
    <property type="term" value="P:DNA-templated DNA replication"/>
    <property type="evidence" value="ECO:0007669"/>
    <property type="project" value="TreeGrafter"/>
</dbReference>
<dbReference type="InterPro" id="IPR005790">
    <property type="entry name" value="DNA_polIII_delta"/>
</dbReference>
<reference evidence="10 11" key="1">
    <citation type="journal article" date="2017" name="Int. J. Syst. Evol. Microbiol.">
        <title>Roseitalea porphyridii gen. nov., sp. nov., isolated from a red alga, and reclassification of Hoeflea suaedae Chung et al. 2013 as Pseudohoeflea suaedae gen. nov., comb. nov.</title>
        <authorList>
            <person name="Hyeon J.W."/>
            <person name="Jeong S.E."/>
            <person name="Baek K."/>
            <person name="Jeon C.O."/>
        </authorList>
    </citation>
    <scope>NUCLEOTIDE SEQUENCE [LARGE SCALE GENOMIC DNA]</scope>
    <source>
        <strain evidence="10 11">MA7-20</strain>
    </source>
</reference>
<dbReference type="OrthoDB" id="9804983at2"/>
<evidence type="ECO:0000256" key="2">
    <source>
        <dbReference type="ARBA" id="ARBA00017703"/>
    </source>
</evidence>
<dbReference type="Proteomes" id="UP000293719">
    <property type="component" value="Chromosome"/>
</dbReference>
<feature type="domain" description="DNA polymerase III delta N-terminal" evidence="9">
    <location>
        <begin position="23"/>
        <end position="119"/>
    </location>
</feature>
<evidence type="ECO:0000256" key="5">
    <source>
        <dbReference type="ARBA" id="ARBA00022705"/>
    </source>
</evidence>
<evidence type="ECO:0000256" key="3">
    <source>
        <dbReference type="ARBA" id="ARBA00022679"/>
    </source>
</evidence>
<evidence type="ECO:0000313" key="10">
    <source>
        <dbReference type="EMBL" id="QBK29256.1"/>
    </source>
</evidence>
<dbReference type="Pfam" id="PF06144">
    <property type="entry name" value="DNA_pol3_delta"/>
    <property type="match status" value="1"/>
</dbReference>
<evidence type="ECO:0000256" key="7">
    <source>
        <dbReference type="ARBA" id="ARBA00034754"/>
    </source>
</evidence>
<evidence type="ECO:0000256" key="4">
    <source>
        <dbReference type="ARBA" id="ARBA00022695"/>
    </source>
</evidence>
<organism evidence="10 11">
    <name type="scientific">Roseitalea porphyridii</name>
    <dbReference type="NCBI Taxonomy" id="1852022"/>
    <lineage>
        <taxon>Bacteria</taxon>
        <taxon>Pseudomonadati</taxon>
        <taxon>Pseudomonadota</taxon>
        <taxon>Alphaproteobacteria</taxon>
        <taxon>Hyphomicrobiales</taxon>
        <taxon>Ahrensiaceae</taxon>
        <taxon>Roseitalea</taxon>
    </lineage>
</organism>
<dbReference type="EC" id="2.7.7.7" evidence="1"/>
<keyword evidence="4" id="KW-0548">Nucleotidyltransferase</keyword>
<sequence>MAQIKNHEADRFIARPDWSHAIFLIYGPDHGLAAERAAALARATGIDLDDPFNVIRIDAGVGGDPDRLINEAYTVGMFGGRRLIWMRGAGADRQIADQVERLLADPPPDTIVIIEAGDLKKGGVRATVEKARAGMAIPCYADNERDIQNLIDQTFSGTDQRLELDARQFLMSHLGGDRAASRAELEKVALYALGQPVVSLGDVQAVCGDASALGFDDISLAVLTGDLDGLDRAVTKFESGGGAPSALFTIIQRQFQLLDRLRADMDREGKSPAAIVNGARPPIFFARRKAMERALSIWTPRAIRAALDRLREAVLQARRARHLEPDVLRMTLLALTVQSARRR</sequence>
<accession>A0A4P6UYH6</accession>
<keyword evidence="3" id="KW-0808">Transferase</keyword>